<dbReference type="Gene3D" id="3.15.10.10">
    <property type="entry name" value="Bactericidal permeability-increasing protein, domain 1"/>
    <property type="match status" value="1"/>
</dbReference>
<keyword evidence="3" id="KW-1185">Reference proteome</keyword>
<evidence type="ECO:0000313" key="2">
    <source>
        <dbReference type="EMBL" id="GKT13526.1"/>
    </source>
</evidence>
<protein>
    <submittedName>
        <fullName evidence="2">Uncharacterized protein</fullName>
    </submittedName>
</protein>
<evidence type="ECO:0000256" key="1">
    <source>
        <dbReference type="SAM" id="SignalP"/>
    </source>
</evidence>
<name>A0ABQ5JQN9_9EUKA</name>
<gene>
    <name evidence="2" type="ORF">ADUPG1_010288</name>
</gene>
<dbReference type="EMBL" id="BQXS01011517">
    <property type="protein sequence ID" value="GKT13526.1"/>
    <property type="molecule type" value="Genomic_DNA"/>
</dbReference>
<accession>A0ABQ5JQN9</accession>
<evidence type="ECO:0000313" key="3">
    <source>
        <dbReference type="Proteomes" id="UP001057375"/>
    </source>
</evidence>
<feature type="chain" id="PRO_5046383966" evidence="1">
    <location>
        <begin position="22"/>
        <end position="649"/>
    </location>
</feature>
<reference evidence="2" key="1">
    <citation type="submission" date="2022-03" db="EMBL/GenBank/DDBJ databases">
        <title>Draft genome sequence of Aduncisulcus paluster, a free-living microaerophilic Fornicata.</title>
        <authorList>
            <person name="Yuyama I."/>
            <person name="Kume K."/>
            <person name="Tamura T."/>
            <person name="Inagaki Y."/>
            <person name="Hashimoto T."/>
        </authorList>
    </citation>
    <scope>NUCLEOTIDE SEQUENCE</scope>
    <source>
        <strain evidence="2">NY0171</strain>
    </source>
</reference>
<keyword evidence="1" id="KW-0732">Signal</keyword>
<feature type="signal peptide" evidence="1">
    <location>
        <begin position="1"/>
        <end position="21"/>
    </location>
</feature>
<comment type="caution">
    <text evidence="2">The sequence shown here is derived from an EMBL/GenBank/DDBJ whole genome shotgun (WGS) entry which is preliminary data.</text>
</comment>
<proteinExistence type="predicted"/>
<organism evidence="2 3">
    <name type="scientific">Aduncisulcus paluster</name>
    <dbReference type="NCBI Taxonomy" id="2918883"/>
    <lineage>
        <taxon>Eukaryota</taxon>
        <taxon>Metamonada</taxon>
        <taxon>Carpediemonas-like organisms</taxon>
        <taxon>Aduncisulcus</taxon>
    </lineage>
</organism>
<dbReference type="Proteomes" id="UP001057375">
    <property type="component" value="Unassembled WGS sequence"/>
</dbReference>
<sequence>MTNVITIFLLSILLLSALVICEPKQTAPGIAFYSTKDLIREAFVEIGVYSCQALSGQMFVDPFHFSSESFELNIDKLRIDTISPGDFDAKMPVSHDNTIEFTIKNVFASFSLHAFLTSPFLPENEFEGNVNATFHQTNIHLKTNIVVDEKGRFLIPSNSEFNIDIGNISISLISFDIEPLTGETIEVTEPVSLDDRYKPLWVAEIETFFSRWLNNHFDNYIHHLYDILYPKYHLENVNSETGRNYFIDLSAVSIHTNPHSLGEGYVGFIQESSIPNFYKHIETYLPHHILFPKAEQDVEEDEEDDEILPILQPNSTNDLIIEEISLSGTGKDGDMIISEVSVTENDFVAIEPKDFSLSSFPSGSGNLLHFDEVNGNDMLSMIGKDVNFGVGITRESLDSLLYTGVSTELFGHPFFGDWLLPLTHDIHLKTNHSFFIQYVPFLNVLCENCDIILGTEQFGEVSDVSITDKSFQFTLDVSTNMWLSEESFDDDTNNENFDDMKKFAVVCASFTFNGFFDKRTALSFKVKLHSVSNVSIDYEDNEESMCLSMTESEEELEEGSCEHHSELHLAEAVGKTIVQQMINKWVSSSDFNFSVLVPKTVRSEGCFYSSQRGYIYLFARMDHLFFSNKFGECVNSFINEYSSDAVLSE</sequence>